<feature type="region of interest" description="Disordered" evidence="1">
    <location>
        <begin position="376"/>
        <end position="406"/>
    </location>
</feature>
<evidence type="ECO:0000256" key="1">
    <source>
        <dbReference type="SAM" id="MobiDB-lite"/>
    </source>
</evidence>
<reference evidence="2" key="1">
    <citation type="journal article" date="2019" name="Sci. Rep.">
        <title>Draft genome of Tanacetum cinerariifolium, the natural source of mosquito coil.</title>
        <authorList>
            <person name="Yamashiro T."/>
            <person name="Shiraishi A."/>
            <person name="Satake H."/>
            <person name="Nakayama K."/>
        </authorList>
    </citation>
    <scope>NUCLEOTIDE SEQUENCE</scope>
</reference>
<organism evidence="2">
    <name type="scientific">Tanacetum cinerariifolium</name>
    <name type="common">Dalmatian daisy</name>
    <name type="synonym">Chrysanthemum cinerariifolium</name>
    <dbReference type="NCBI Taxonomy" id="118510"/>
    <lineage>
        <taxon>Eukaryota</taxon>
        <taxon>Viridiplantae</taxon>
        <taxon>Streptophyta</taxon>
        <taxon>Embryophyta</taxon>
        <taxon>Tracheophyta</taxon>
        <taxon>Spermatophyta</taxon>
        <taxon>Magnoliopsida</taxon>
        <taxon>eudicotyledons</taxon>
        <taxon>Gunneridae</taxon>
        <taxon>Pentapetalae</taxon>
        <taxon>asterids</taxon>
        <taxon>campanulids</taxon>
        <taxon>Asterales</taxon>
        <taxon>Asteraceae</taxon>
        <taxon>Asteroideae</taxon>
        <taxon>Anthemideae</taxon>
        <taxon>Anthemidinae</taxon>
        <taxon>Tanacetum</taxon>
    </lineage>
</organism>
<gene>
    <name evidence="2" type="ORF">Tci_452218</name>
</gene>
<name>A0A699HYD2_TANCI</name>
<sequence length="500" mass="56608">MSTSTHPITILFDFDIEDTFSSTNTPDYTPASSDYFPALPGNTSTDPSEDLSKYILASLAISPFHDDPYIKVMQEYNATSNESPIPLPQAPIAPLIVLPPSLVLSLSPMFDFRDFFLPKEILPSQKRARHNDEIVLARIKISTLEMIIEDIQVVVAAKLPILNPNEFDLWKIRIERYFLITNYSLWEVILNGDSPTPTKVFDGVVQVVAPTTIEQRLAKKNELKKIGTLLMALPDKHQLKFNIHKDAKSLIVATEKRVVTPPDEEVMVVLRRRVKTGPLFGKWIVMANPNPEDPNVPNEDVFEEDLYHLLDYDEEEDTEMDIEEEEPEEDLVEEPEPLAGHGDQFDAHTNPQPGNMNGWVDENEEDDDAEIIFPYEVQGDQTSPPRDESSNSEFEVEDASVEPEVEEAVLSLRLRRSAKIGKMERFYLEMVHKGAVPKPPPDDDGSEHPRNTSKKSDGDEGPSDPRRPLMIMPPKPMSEACMREIIRDQFATSMNEFIAN</sequence>
<dbReference type="EMBL" id="BKCJ010211107">
    <property type="protein sequence ID" value="GEY80244.1"/>
    <property type="molecule type" value="Genomic_DNA"/>
</dbReference>
<feature type="compositionally biased region" description="Acidic residues" evidence="1">
    <location>
        <begin position="315"/>
        <end position="336"/>
    </location>
</feature>
<feature type="non-terminal residue" evidence="2">
    <location>
        <position position="500"/>
    </location>
</feature>
<feature type="compositionally biased region" description="Acidic residues" evidence="1">
    <location>
        <begin position="394"/>
        <end position="406"/>
    </location>
</feature>
<accession>A0A699HYD2</accession>
<proteinExistence type="predicted"/>
<comment type="caution">
    <text evidence="2">The sequence shown here is derived from an EMBL/GenBank/DDBJ whole genome shotgun (WGS) entry which is preliminary data.</text>
</comment>
<protein>
    <submittedName>
        <fullName evidence="2">Uncharacterized protein</fullName>
    </submittedName>
</protein>
<evidence type="ECO:0000313" key="2">
    <source>
        <dbReference type="EMBL" id="GEY80244.1"/>
    </source>
</evidence>
<dbReference type="AlphaFoldDB" id="A0A699HYD2"/>
<feature type="region of interest" description="Disordered" evidence="1">
    <location>
        <begin position="431"/>
        <end position="475"/>
    </location>
</feature>
<feature type="compositionally biased region" description="Basic and acidic residues" evidence="1">
    <location>
        <begin position="446"/>
        <end position="467"/>
    </location>
</feature>
<feature type="region of interest" description="Disordered" evidence="1">
    <location>
        <begin position="315"/>
        <end position="362"/>
    </location>
</feature>